<name>A0ABS5RH55_9MYCO</name>
<accession>A0ABS5RH55</accession>
<proteinExistence type="predicted"/>
<evidence type="ECO:0000313" key="2">
    <source>
        <dbReference type="EMBL" id="MBS9532791.1"/>
    </source>
</evidence>
<organism evidence="2 3">
    <name type="scientific">Mycolicibacter acidiphilus</name>
    <dbReference type="NCBI Taxonomy" id="2835306"/>
    <lineage>
        <taxon>Bacteria</taxon>
        <taxon>Bacillati</taxon>
        <taxon>Actinomycetota</taxon>
        <taxon>Actinomycetes</taxon>
        <taxon>Mycobacteriales</taxon>
        <taxon>Mycobacteriaceae</taxon>
        <taxon>Mycolicibacter</taxon>
    </lineage>
</organism>
<gene>
    <name evidence="2" type="ORF">KIH27_04215</name>
</gene>
<dbReference type="Proteomes" id="UP001519535">
    <property type="component" value="Unassembled WGS sequence"/>
</dbReference>
<dbReference type="RefSeq" id="WP_214091682.1">
    <property type="nucleotide sequence ID" value="NZ_JAHCLR010000005.1"/>
</dbReference>
<evidence type="ECO:0008006" key="4">
    <source>
        <dbReference type="Google" id="ProtNLM"/>
    </source>
</evidence>
<feature type="compositionally biased region" description="Low complexity" evidence="1">
    <location>
        <begin position="152"/>
        <end position="176"/>
    </location>
</feature>
<dbReference type="EMBL" id="JAHCLR010000005">
    <property type="protein sequence ID" value="MBS9532791.1"/>
    <property type="molecule type" value="Genomic_DNA"/>
</dbReference>
<feature type="region of interest" description="Disordered" evidence="1">
    <location>
        <begin position="106"/>
        <end position="211"/>
    </location>
</feature>
<protein>
    <recommendedName>
        <fullName evidence="4">Translation initiation factor IF-2</fullName>
    </recommendedName>
</protein>
<feature type="compositionally biased region" description="Gly residues" evidence="1">
    <location>
        <begin position="111"/>
        <end position="120"/>
    </location>
</feature>
<evidence type="ECO:0000256" key="1">
    <source>
        <dbReference type="SAM" id="MobiDB-lite"/>
    </source>
</evidence>
<feature type="compositionally biased region" description="Polar residues" evidence="1">
    <location>
        <begin position="30"/>
        <end position="43"/>
    </location>
</feature>
<keyword evidence="3" id="KW-1185">Reference proteome</keyword>
<comment type="caution">
    <text evidence="2">The sequence shown here is derived from an EMBL/GenBank/DDBJ whole genome shotgun (WGS) entry which is preliminary data.</text>
</comment>
<feature type="compositionally biased region" description="Basic and acidic residues" evidence="1">
    <location>
        <begin position="138"/>
        <end position="151"/>
    </location>
</feature>
<evidence type="ECO:0000313" key="3">
    <source>
        <dbReference type="Proteomes" id="UP001519535"/>
    </source>
</evidence>
<reference evidence="2 3" key="1">
    <citation type="submission" date="2021-05" db="EMBL/GenBank/DDBJ databases">
        <title>Mycobacterium acidophilum sp. nov., an extremely acid-tolerant member of the genus Mycobacterium.</title>
        <authorList>
            <person name="Xia J."/>
        </authorList>
    </citation>
    <scope>NUCLEOTIDE SEQUENCE [LARGE SCALE GENOMIC DNA]</scope>
    <source>
        <strain evidence="2 3">M1</strain>
    </source>
</reference>
<feature type="region of interest" description="Disordered" evidence="1">
    <location>
        <begin position="30"/>
        <end position="68"/>
    </location>
</feature>
<sequence>MPKPSELMAQGAELGRTVGAAANRYAETDQTLSQRLTPSQFDENGNPVIGSGTNPASQAGQSGMGGMEQMGQMMQMPMQMAQQMGQMPMSMMGMVGQAPQMAMQAAQQFGKMGGGAGKMGGDPKDALGDPPGGIPGEPPHDDKPADDKPDDQGAAGPDEAKPQSAPAPVQQGGAPAERMEPIPVQPDAPSSAPVGPTTSPDQPKPFRSIDL</sequence>